<dbReference type="InterPro" id="IPR015660">
    <property type="entry name" value="MASH1/Ascl1a-like"/>
</dbReference>
<evidence type="ECO:0000256" key="1">
    <source>
        <dbReference type="ARBA" id="ARBA00004123"/>
    </source>
</evidence>
<dbReference type="InterPro" id="IPR036638">
    <property type="entry name" value="HLH_DNA-bd_sf"/>
</dbReference>
<dbReference type="Proteomes" id="UP001190926">
    <property type="component" value="Unassembled WGS sequence"/>
</dbReference>
<dbReference type="SUPFAM" id="SSF47459">
    <property type="entry name" value="HLH, helix-loop-helix DNA-binding domain"/>
    <property type="match status" value="1"/>
</dbReference>
<name>A0AAD4IQX2_PERFH</name>
<dbReference type="GO" id="GO:0000981">
    <property type="term" value="F:DNA-binding transcription factor activity, RNA polymerase II-specific"/>
    <property type="evidence" value="ECO:0007669"/>
    <property type="project" value="TreeGrafter"/>
</dbReference>
<reference evidence="8 9" key="1">
    <citation type="journal article" date="2021" name="Nat. Commun.">
        <title>Incipient diploidization of the medicinal plant Perilla within 10,000 years.</title>
        <authorList>
            <person name="Zhang Y."/>
            <person name="Shen Q."/>
            <person name="Leng L."/>
            <person name="Zhang D."/>
            <person name="Chen S."/>
            <person name="Shi Y."/>
            <person name="Ning Z."/>
            <person name="Chen S."/>
        </authorList>
    </citation>
    <scope>NUCLEOTIDE SEQUENCE [LARGE SCALE GENOMIC DNA]</scope>
    <source>
        <strain evidence="9">cv. PC099</strain>
    </source>
</reference>
<dbReference type="GO" id="GO:0090575">
    <property type="term" value="C:RNA polymerase II transcription regulator complex"/>
    <property type="evidence" value="ECO:0007669"/>
    <property type="project" value="TreeGrafter"/>
</dbReference>
<keyword evidence="3 8" id="KW-0238">DNA-binding</keyword>
<keyword evidence="5" id="KW-0539">Nucleus</keyword>
<dbReference type="GO" id="GO:0046983">
    <property type="term" value="F:protein dimerization activity"/>
    <property type="evidence" value="ECO:0007669"/>
    <property type="project" value="InterPro"/>
</dbReference>
<comment type="caution">
    <text evidence="8">The sequence shown here is derived from an EMBL/GenBank/DDBJ whole genome shotgun (WGS) entry which is preliminary data.</text>
</comment>
<accession>A0AAD4IQX2</accession>
<gene>
    <name evidence="8" type="ORF">C2S53_020730</name>
</gene>
<feature type="non-terminal residue" evidence="8">
    <location>
        <position position="107"/>
    </location>
</feature>
<feature type="compositionally biased region" description="Basic and acidic residues" evidence="6">
    <location>
        <begin position="26"/>
        <end position="39"/>
    </location>
</feature>
<evidence type="ECO:0000256" key="4">
    <source>
        <dbReference type="ARBA" id="ARBA00023163"/>
    </source>
</evidence>
<organism evidence="8 9">
    <name type="scientific">Perilla frutescens var. hirtella</name>
    <name type="common">Perilla citriodora</name>
    <name type="synonym">Perilla setoyensis</name>
    <dbReference type="NCBI Taxonomy" id="608512"/>
    <lineage>
        <taxon>Eukaryota</taxon>
        <taxon>Viridiplantae</taxon>
        <taxon>Streptophyta</taxon>
        <taxon>Embryophyta</taxon>
        <taxon>Tracheophyta</taxon>
        <taxon>Spermatophyta</taxon>
        <taxon>Magnoliopsida</taxon>
        <taxon>eudicotyledons</taxon>
        <taxon>Gunneridae</taxon>
        <taxon>Pentapetalae</taxon>
        <taxon>asterids</taxon>
        <taxon>lamiids</taxon>
        <taxon>Lamiales</taxon>
        <taxon>Lamiaceae</taxon>
        <taxon>Nepetoideae</taxon>
        <taxon>Elsholtzieae</taxon>
        <taxon>Perilla</taxon>
    </lineage>
</organism>
<evidence type="ECO:0000256" key="2">
    <source>
        <dbReference type="ARBA" id="ARBA00023015"/>
    </source>
</evidence>
<dbReference type="AlphaFoldDB" id="A0AAD4IQX2"/>
<dbReference type="EMBL" id="SDAM02006091">
    <property type="protein sequence ID" value="KAH6819884.1"/>
    <property type="molecule type" value="Genomic_DNA"/>
</dbReference>
<keyword evidence="2" id="KW-0805">Transcription regulation</keyword>
<proteinExistence type="predicted"/>
<dbReference type="PANTHER" id="PTHR13935:SF106">
    <property type="entry name" value="ACHAETE-SCUTE COMPLEX PROTEIN T5-RELATED"/>
    <property type="match status" value="1"/>
</dbReference>
<dbReference type="SMART" id="SM00353">
    <property type="entry name" value="HLH"/>
    <property type="match status" value="1"/>
</dbReference>
<dbReference type="PANTHER" id="PTHR13935">
    <property type="entry name" value="ACHAETE-SCUTE TRANSCRIPTION FACTOR-RELATED"/>
    <property type="match status" value="1"/>
</dbReference>
<dbReference type="GO" id="GO:0000977">
    <property type="term" value="F:RNA polymerase II transcription regulatory region sequence-specific DNA binding"/>
    <property type="evidence" value="ECO:0007669"/>
    <property type="project" value="TreeGrafter"/>
</dbReference>
<feature type="domain" description="BHLH" evidence="7">
    <location>
        <begin position="42"/>
        <end position="94"/>
    </location>
</feature>
<protein>
    <submittedName>
        <fullName evidence="8">Basic helix-loop-helix DNA-binding superfamily protein</fullName>
    </submittedName>
</protein>
<keyword evidence="4" id="KW-0804">Transcription</keyword>
<evidence type="ECO:0000313" key="8">
    <source>
        <dbReference type="EMBL" id="KAH6819884.1"/>
    </source>
</evidence>
<sequence>MNQSVLELDSPQIVTKKRKRSSKSSAPKEIEFDEEEKKEGKLRKTMHRDIERQRRQEMSTLYTSLRELLPLEYIKGKRSISDHMHEAVNYIKQMEKNIKELKLQRDK</sequence>
<feature type="region of interest" description="Disordered" evidence="6">
    <location>
        <begin position="1"/>
        <end position="55"/>
    </location>
</feature>
<evidence type="ECO:0000259" key="7">
    <source>
        <dbReference type="PROSITE" id="PS50888"/>
    </source>
</evidence>
<dbReference type="PROSITE" id="PS50888">
    <property type="entry name" value="BHLH"/>
    <property type="match status" value="1"/>
</dbReference>
<evidence type="ECO:0000256" key="6">
    <source>
        <dbReference type="SAM" id="MobiDB-lite"/>
    </source>
</evidence>
<comment type="subcellular location">
    <subcellularLocation>
        <location evidence="1">Nucleus</location>
    </subcellularLocation>
</comment>
<dbReference type="InterPro" id="IPR011598">
    <property type="entry name" value="bHLH_dom"/>
</dbReference>
<keyword evidence="9" id="KW-1185">Reference proteome</keyword>
<dbReference type="Pfam" id="PF00010">
    <property type="entry name" value="HLH"/>
    <property type="match status" value="1"/>
</dbReference>
<evidence type="ECO:0000256" key="5">
    <source>
        <dbReference type="ARBA" id="ARBA00023242"/>
    </source>
</evidence>
<dbReference type="Gene3D" id="4.10.280.10">
    <property type="entry name" value="Helix-loop-helix DNA-binding domain"/>
    <property type="match status" value="1"/>
</dbReference>
<evidence type="ECO:0000313" key="9">
    <source>
        <dbReference type="Proteomes" id="UP001190926"/>
    </source>
</evidence>
<evidence type="ECO:0000256" key="3">
    <source>
        <dbReference type="ARBA" id="ARBA00023125"/>
    </source>
</evidence>